<organism evidence="2 4">
    <name type="scientific">Lysinibacillus sphaericus</name>
    <name type="common">Bacillus sphaericus</name>
    <dbReference type="NCBI Taxonomy" id="1421"/>
    <lineage>
        <taxon>Bacteria</taxon>
        <taxon>Bacillati</taxon>
        <taxon>Bacillota</taxon>
        <taxon>Bacilli</taxon>
        <taxon>Bacillales</taxon>
        <taxon>Bacillaceae</taxon>
        <taxon>Lysinibacillus</taxon>
    </lineage>
</organism>
<evidence type="ECO:0000313" key="5">
    <source>
        <dbReference type="Proteomes" id="UP000255295"/>
    </source>
</evidence>
<evidence type="ECO:0000259" key="1">
    <source>
        <dbReference type="Pfam" id="PF22479"/>
    </source>
</evidence>
<dbReference type="Pfam" id="PF22479">
    <property type="entry name" value="Pam3_gp18"/>
    <property type="match status" value="1"/>
</dbReference>
<dbReference type="RefSeq" id="WP_024362674.1">
    <property type="nucleotide sequence ID" value="NZ_BJNS01000014.1"/>
</dbReference>
<dbReference type="Proteomes" id="UP000255295">
    <property type="component" value="Unassembled WGS sequence"/>
</dbReference>
<proteinExistence type="predicted"/>
<name>A0A2S0K674_LYSSH</name>
<sequence>MLDFEYIEIEKALIPYRFEVELGAELFIIEIRYNDLHDYFTLDLQKDGEMLVQGEKLVYAMPLFNEVFDNRFPAPNIIPIDPSSKETRVTFANLNKTVFLKLVNNNE</sequence>
<reference evidence="3 5" key="2">
    <citation type="submission" date="2018-06" db="EMBL/GenBank/DDBJ databases">
        <authorList>
            <consortium name="Pathogen Informatics"/>
            <person name="Doyle S."/>
        </authorList>
    </citation>
    <scope>NUCLEOTIDE SEQUENCE [LARGE SCALE GENOMIC DNA]</scope>
    <source>
        <strain evidence="3 5">NCTC10338</strain>
    </source>
</reference>
<evidence type="ECO:0000313" key="3">
    <source>
        <dbReference type="EMBL" id="SUV15146.1"/>
    </source>
</evidence>
<dbReference type="Proteomes" id="UP000238825">
    <property type="component" value="Chromosome"/>
</dbReference>
<dbReference type="GeneID" id="48278956"/>
<evidence type="ECO:0000313" key="2">
    <source>
        <dbReference type="EMBL" id="AVK98838.1"/>
    </source>
</evidence>
<feature type="domain" description="Cyanophage baseplate Pam3 plug gp18" evidence="1">
    <location>
        <begin position="5"/>
        <end position="103"/>
    </location>
</feature>
<evidence type="ECO:0000313" key="4">
    <source>
        <dbReference type="Proteomes" id="UP000238825"/>
    </source>
</evidence>
<dbReference type="EMBL" id="CP019980">
    <property type="protein sequence ID" value="AVK98838.1"/>
    <property type="molecule type" value="Genomic_DNA"/>
</dbReference>
<dbReference type="InterPro" id="IPR054252">
    <property type="entry name" value="Pam3_gp18"/>
</dbReference>
<gene>
    <name evidence="2" type="ORF">LS41612_22380</name>
    <name evidence="3" type="ORF">NCTC10338_00165</name>
</gene>
<protein>
    <recommendedName>
        <fullName evidence="1">Cyanophage baseplate Pam3 plug gp18 domain-containing protein</fullName>
    </recommendedName>
</protein>
<dbReference type="EMBL" id="UFSZ01000001">
    <property type="protein sequence ID" value="SUV15146.1"/>
    <property type="molecule type" value="Genomic_DNA"/>
</dbReference>
<dbReference type="AlphaFoldDB" id="A0A2S0K674"/>
<accession>A0A2S0K674</accession>
<reference evidence="2 4" key="1">
    <citation type="submission" date="2017-03" db="EMBL/GenBank/DDBJ databases">
        <title>The whole genome sequencing and assembly of Lysinibacillus sphaericus DSM 28T strain.</title>
        <authorList>
            <person name="Lee Y.-J."/>
            <person name="Yi H."/>
            <person name="Bahn Y.-S."/>
            <person name="Kim J.F."/>
            <person name="Lee D.-W."/>
        </authorList>
    </citation>
    <scope>NUCLEOTIDE SEQUENCE [LARGE SCALE GENOMIC DNA]</scope>
    <source>
        <strain evidence="2 4">DSM 28</strain>
    </source>
</reference>